<evidence type="ECO:0000313" key="1">
    <source>
        <dbReference type="EMBL" id="KUM47981.1"/>
    </source>
</evidence>
<accession>A0A101LZ20</accession>
<sequence length="77" mass="8906">MGVQLLSSYVFRLAFPLVMLSCWHSDRLFSSTDLLLHSKSSCLPLNLIVYKARHTHFQSMPLVIPSYFPLQVKGDWH</sequence>
<dbReference type="AlphaFoldDB" id="A0A101LZ20"/>
<name>A0A101LZ20_PICGL</name>
<protein>
    <submittedName>
        <fullName evidence="1">Uncharacterized protein</fullName>
    </submittedName>
</protein>
<comment type="caution">
    <text evidence="1">The sequence shown here is derived from an EMBL/GenBank/DDBJ whole genome shotgun (WGS) entry which is preliminary data.</text>
</comment>
<dbReference type="EMBL" id="LKAM01000006">
    <property type="protein sequence ID" value="KUM47981.1"/>
    <property type="molecule type" value="Genomic_DNA"/>
</dbReference>
<keyword evidence="1" id="KW-0496">Mitochondrion</keyword>
<organism evidence="1">
    <name type="scientific">Picea glauca</name>
    <name type="common">White spruce</name>
    <name type="synonym">Pinus glauca</name>
    <dbReference type="NCBI Taxonomy" id="3330"/>
    <lineage>
        <taxon>Eukaryota</taxon>
        <taxon>Viridiplantae</taxon>
        <taxon>Streptophyta</taxon>
        <taxon>Embryophyta</taxon>
        <taxon>Tracheophyta</taxon>
        <taxon>Spermatophyta</taxon>
        <taxon>Pinopsida</taxon>
        <taxon>Pinidae</taxon>
        <taxon>Conifers I</taxon>
        <taxon>Pinales</taxon>
        <taxon>Pinaceae</taxon>
        <taxon>Picea</taxon>
    </lineage>
</organism>
<gene>
    <name evidence="1" type="ORF">ABT39_MTgene4976</name>
</gene>
<geneLocation type="mitochondrion" evidence="1"/>
<reference evidence="1" key="1">
    <citation type="journal article" date="2015" name="Genome Biol. Evol.">
        <title>Organellar Genomes of White Spruce (Picea glauca): Assembly and Annotation.</title>
        <authorList>
            <person name="Jackman S.D."/>
            <person name="Warren R.L."/>
            <person name="Gibb E.A."/>
            <person name="Vandervalk B.P."/>
            <person name="Mohamadi H."/>
            <person name="Chu J."/>
            <person name="Raymond A."/>
            <person name="Pleasance S."/>
            <person name="Coope R."/>
            <person name="Wildung M.R."/>
            <person name="Ritland C.E."/>
            <person name="Bousquet J."/>
            <person name="Jones S.J."/>
            <person name="Bohlmann J."/>
            <person name="Birol I."/>
        </authorList>
    </citation>
    <scope>NUCLEOTIDE SEQUENCE [LARGE SCALE GENOMIC DNA]</scope>
    <source>
        <tissue evidence="1">Flushing bud</tissue>
    </source>
</reference>
<proteinExistence type="predicted"/>